<dbReference type="Proteomes" id="UP000784128">
    <property type="component" value="Unassembled WGS sequence"/>
</dbReference>
<comment type="caution">
    <text evidence="2">The sequence shown here is derived from an EMBL/GenBank/DDBJ whole genome shotgun (WGS) entry which is preliminary data.</text>
</comment>
<evidence type="ECO:0000313" key="3">
    <source>
        <dbReference type="Proteomes" id="UP000784128"/>
    </source>
</evidence>
<evidence type="ECO:0000313" key="2">
    <source>
        <dbReference type="EMBL" id="MBT1070411.1"/>
    </source>
</evidence>
<dbReference type="RefSeq" id="WP_214296112.1">
    <property type="nucleotide sequence ID" value="NZ_JAHDYS010000001.1"/>
</dbReference>
<gene>
    <name evidence="2" type="ORF">KJB30_01305</name>
</gene>
<reference evidence="2 3" key="1">
    <citation type="submission" date="2021-05" db="EMBL/GenBank/DDBJ databases">
        <title>The draft genome of Geobacter chapellei DSM 13688.</title>
        <authorList>
            <person name="Xu Z."/>
            <person name="Masuda Y."/>
            <person name="Itoh H."/>
            <person name="Senoo K."/>
        </authorList>
    </citation>
    <scope>NUCLEOTIDE SEQUENCE [LARGE SCALE GENOMIC DNA]</scope>
    <source>
        <strain evidence="2 3">DSM 13688</strain>
    </source>
</reference>
<keyword evidence="3" id="KW-1185">Reference proteome</keyword>
<sequence>MKYKIIVVFSFVLLGAGTAFGAAGKVPTKTDDGGTKDFTFKPSNNVTVAYSVDAGTSAQKYAVVAKNKAGNRFIGSGNDSSNLYFIESADYVGKDATDTVATTAIGTAGVLTSTGWTSQ</sequence>
<organism evidence="2 3">
    <name type="scientific">Pelotalea chapellei</name>
    <dbReference type="NCBI Taxonomy" id="44671"/>
    <lineage>
        <taxon>Bacteria</taxon>
        <taxon>Pseudomonadati</taxon>
        <taxon>Thermodesulfobacteriota</taxon>
        <taxon>Desulfuromonadia</taxon>
        <taxon>Geobacterales</taxon>
        <taxon>Geobacteraceae</taxon>
        <taxon>Pelotalea</taxon>
    </lineage>
</organism>
<evidence type="ECO:0000256" key="1">
    <source>
        <dbReference type="SAM" id="SignalP"/>
    </source>
</evidence>
<dbReference type="EMBL" id="JAHDYS010000001">
    <property type="protein sequence ID" value="MBT1070411.1"/>
    <property type="molecule type" value="Genomic_DNA"/>
</dbReference>
<keyword evidence="1" id="KW-0732">Signal</keyword>
<feature type="signal peptide" evidence="1">
    <location>
        <begin position="1"/>
        <end position="21"/>
    </location>
</feature>
<protein>
    <submittedName>
        <fullName evidence="2">Uncharacterized protein</fullName>
    </submittedName>
</protein>
<feature type="chain" id="PRO_5046700383" evidence="1">
    <location>
        <begin position="22"/>
        <end position="119"/>
    </location>
</feature>
<proteinExistence type="predicted"/>
<accession>A0ABS5U408</accession>
<name>A0ABS5U408_9BACT</name>